<evidence type="ECO:0000313" key="2">
    <source>
        <dbReference type="Proteomes" id="UP001202248"/>
    </source>
</evidence>
<gene>
    <name evidence="1" type="ORF">MKP09_20215</name>
</gene>
<reference evidence="1 2" key="1">
    <citation type="submission" date="2022-02" db="EMBL/GenBank/DDBJ databases">
        <authorList>
            <person name="Min J."/>
        </authorList>
    </citation>
    <scope>NUCLEOTIDE SEQUENCE [LARGE SCALE GENOMIC DNA]</scope>
    <source>
        <strain evidence="1 2">GR10-1</strain>
    </source>
</reference>
<comment type="caution">
    <text evidence="1">The sequence shown here is derived from an EMBL/GenBank/DDBJ whole genome shotgun (WGS) entry which is preliminary data.</text>
</comment>
<dbReference type="RefSeq" id="WP_240832090.1">
    <property type="nucleotide sequence ID" value="NZ_JAKWBL010000004.1"/>
</dbReference>
<dbReference type="Proteomes" id="UP001202248">
    <property type="component" value="Unassembled WGS sequence"/>
</dbReference>
<accession>A0ABS9SNX5</accession>
<evidence type="ECO:0000313" key="1">
    <source>
        <dbReference type="EMBL" id="MCH5600076.1"/>
    </source>
</evidence>
<protein>
    <submittedName>
        <fullName evidence="1">Uncharacterized protein</fullName>
    </submittedName>
</protein>
<keyword evidence="2" id="KW-1185">Reference proteome</keyword>
<sequence>MKVDTDHNKVSYLVYDLKNAATQPVFTTEFLLTMLQNGVYHFTHEDHLPPLPGNDIYLQNNVFRI</sequence>
<organism evidence="1 2">
    <name type="scientific">Niabella ginsengisoli</name>
    <dbReference type="NCBI Taxonomy" id="522298"/>
    <lineage>
        <taxon>Bacteria</taxon>
        <taxon>Pseudomonadati</taxon>
        <taxon>Bacteroidota</taxon>
        <taxon>Chitinophagia</taxon>
        <taxon>Chitinophagales</taxon>
        <taxon>Chitinophagaceae</taxon>
        <taxon>Niabella</taxon>
    </lineage>
</organism>
<name>A0ABS9SNX5_9BACT</name>
<proteinExistence type="predicted"/>
<dbReference type="EMBL" id="JAKWBL010000004">
    <property type="protein sequence ID" value="MCH5600076.1"/>
    <property type="molecule type" value="Genomic_DNA"/>
</dbReference>